<comment type="subcellular location">
    <subcellularLocation>
        <location evidence="1 9">Cytoplasm</location>
    </subcellularLocation>
    <subcellularLocation>
        <location evidence="9">Nucleus</location>
    </subcellularLocation>
    <text evidence="9">Shuttles between the nucleus and the cytoplasm.</text>
</comment>
<sequence length="988" mass="112433">MDQQIQQAVDIALSGTADPSLKNQALTFINEIKSTEQGYRTCFDLLLSDPEKGIYLNDGLKFFILQVIEENTEKLGEQQLFELNSSMFKYLNSLISADHHDQIHLKNKLSDLFGKLFCLVYSQINADFIKSLLLLIQTSNLLSIDYYLRILISIHFHIGDKHISRSKEAHERSNALKDLIRERDMPQLIESWKTILTTVKDTTLLDNALKVVGSYVNWMEITYFIQNGFIGIIYEFLKSSTQLRIQSCVTLIEILSKKMKPSSKLELINILDLTSVIGSLKDDDLDFIENLAKLANQIGLELAITLENDGSLLNDVNAHFLKLWPTILEFLGHEYDDVSQQVFPFIQAYLVLAKKYSPLNSFDLLSTLLRKIILKMKFDEEADPFDDDEQFSDIRSKLKTLQDTIAILCPQVYLEMMPMIIESSIFGSTGKNWTTVELGLYELSNFGDSLKNNLVNFPKNEITTSKPYQEVQSFLIKIINNFSSINHPKNHLAFFELIIRHFSTKSFNNTTNTSMDELVIKILELFSEFGLFNSVESVRLRTWYLFFRFVNITKPKLNDYFLENLLVKFQPLLVIKAELPTRDEDDDLVENGNFNSQLYLFEALGVLIAMVDSPETTSRSIDILFNPLFSSLETCVSRDDKDVNPLIALQAHHSLMAIATITRGLDTQAPGKSTAAKHDSKVVSKVADAAQVVLITLENFNKSENVRDAARFAFARLMPILDVQSSNHLSKLVSLILASPKLKLNELSDFLSFVGQIVHQFKSNDDMFQLLNDLVTPMLRKVFELLAADEENNPHITRDKYQLKKSFLNFISIVVINNQFSLLLTETNKPIFPQIVSSIIDYSQDFADIPTAKSAIVQFSNVIAVLGCNNGKITDSKDKLSATLAPIEGIDEYLMESTLKLCFEMPFANASFDLKDASFRNLGQDLSLLLKTYQNRSQQGEFVNFLVNYLVNVGLSQDITNDFGQKLVELDTKSFKKYYVTFLSEFKK</sequence>
<dbReference type="Proteomes" id="UP000230249">
    <property type="component" value="Unassembled WGS sequence"/>
</dbReference>
<dbReference type="InterPro" id="IPR013598">
    <property type="entry name" value="Exportin-1/Importin-b-like"/>
</dbReference>
<dbReference type="VEuPathDB" id="FungiDB:CJI97_005510"/>
<dbReference type="VEuPathDB" id="FungiDB:B9J08_005427"/>
<evidence type="ECO:0000256" key="3">
    <source>
        <dbReference type="ARBA" id="ARBA00018928"/>
    </source>
</evidence>
<keyword evidence="5 9" id="KW-0963">Cytoplasm</keyword>
<dbReference type="VEuPathDB" id="FungiDB:CJJ09_003925"/>
<dbReference type="InterPro" id="IPR011989">
    <property type="entry name" value="ARM-like"/>
</dbReference>
<reference evidence="13 14" key="1">
    <citation type="journal article" date="2017" name="Clin. Infect. Dis.">
        <title>Simultaneous emergence of multidrug-resistant Candida auris on 3 continents confirmed by whole-genome sequencing and epidemiological analyses.</title>
        <authorList>
            <person name="Lockhart S.R."/>
            <person name="Etienne K.A."/>
            <person name="Vallabhaneni S."/>
            <person name="Farooqi J."/>
            <person name="Chowdhary A."/>
            <person name="Govender N.P."/>
            <person name="Colombo A.L."/>
            <person name="Calvo B."/>
            <person name="Cuomo C.A."/>
            <person name="Desjardins C.A."/>
            <person name="Berkow E.L."/>
            <person name="Castanheira M."/>
            <person name="Magobo R.E."/>
            <person name="Jabeen K."/>
            <person name="Asghar R.J."/>
            <person name="Meis J.F."/>
            <person name="Jackson B."/>
            <person name="Chiller T."/>
            <person name="Litvintseva A.P."/>
        </authorList>
    </citation>
    <scope>NUCLEOTIDE SEQUENCE [LARGE SCALE GENOMIC DNA]</scope>
    <source>
        <strain evidence="13 14">B8441</strain>
    </source>
</reference>
<keyword evidence="7 9" id="KW-0694">RNA-binding</keyword>
<dbReference type="Pfam" id="PF19282">
    <property type="entry name" value="Exportin-T"/>
    <property type="match status" value="1"/>
</dbReference>
<dbReference type="GO" id="GO:0005737">
    <property type="term" value="C:cytoplasm"/>
    <property type="evidence" value="ECO:0007669"/>
    <property type="project" value="UniProtKB-SubCell"/>
</dbReference>
<evidence type="ECO:0000256" key="2">
    <source>
        <dbReference type="ARBA" id="ARBA00009466"/>
    </source>
</evidence>
<dbReference type="GO" id="GO:0031267">
    <property type="term" value="F:small GTPase binding"/>
    <property type="evidence" value="ECO:0007669"/>
    <property type="project" value="InterPro"/>
</dbReference>
<dbReference type="InterPro" id="IPR016024">
    <property type="entry name" value="ARM-type_fold"/>
</dbReference>
<dbReference type="EMBL" id="PEKT03000004">
    <property type="protein sequence ID" value="KAK8439817.1"/>
    <property type="molecule type" value="Genomic_DNA"/>
</dbReference>
<dbReference type="InterPro" id="IPR040017">
    <property type="entry name" value="XPOT"/>
</dbReference>
<comment type="similarity">
    <text evidence="2 9">Belongs to the exportin family.</text>
</comment>
<evidence type="ECO:0000313" key="14">
    <source>
        <dbReference type="Proteomes" id="UP000230249"/>
    </source>
</evidence>
<dbReference type="VEuPathDB" id="FungiDB:CJI96_0004212"/>
<dbReference type="Gene3D" id="1.25.10.10">
    <property type="entry name" value="Leucine-rich Repeat Variant"/>
    <property type="match status" value="1"/>
</dbReference>
<dbReference type="VEuPathDB" id="FungiDB:CJJ09_003924"/>
<dbReference type="GO" id="GO:0005643">
    <property type="term" value="C:nuclear pore"/>
    <property type="evidence" value="ECO:0007669"/>
    <property type="project" value="TreeGrafter"/>
</dbReference>
<protein>
    <recommendedName>
        <fullName evidence="3 9">Exportin-T</fullName>
    </recommendedName>
    <alternativeName>
        <fullName evidence="9">Exportin(tRNA)</fullName>
    </alternativeName>
    <alternativeName>
        <fullName evidence="9">tRNA exportin</fullName>
    </alternativeName>
</protein>
<dbReference type="EMBL" id="PEKT02000010">
    <property type="protein sequence ID" value="PIS48725.1"/>
    <property type="molecule type" value="Genomic_DNA"/>
</dbReference>
<keyword evidence="6 9" id="KW-0820">tRNA-binding</keyword>
<name>A0A2H0ZDM0_CANAR</name>
<organism evidence="13">
    <name type="scientific">Candidozyma auris</name>
    <name type="common">Yeast</name>
    <name type="synonym">Candida auris</name>
    <dbReference type="NCBI Taxonomy" id="498019"/>
    <lineage>
        <taxon>Eukaryota</taxon>
        <taxon>Fungi</taxon>
        <taxon>Dikarya</taxon>
        <taxon>Ascomycota</taxon>
        <taxon>Saccharomycotina</taxon>
        <taxon>Pichiomycetes</taxon>
        <taxon>Metschnikowiaceae</taxon>
        <taxon>Candidozyma</taxon>
    </lineage>
</organism>
<dbReference type="SUPFAM" id="SSF48371">
    <property type="entry name" value="ARM repeat"/>
    <property type="match status" value="1"/>
</dbReference>
<dbReference type="VEuPathDB" id="FungiDB:CJJ07_003836"/>
<dbReference type="OMA" id="HEMFLFG"/>
<dbReference type="GO" id="GO:0071528">
    <property type="term" value="P:tRNA re-export from nucleus"/>
    <property type="evidence" value="ECO:0007669"/>
    <property type="project" value="UniProtKB-UniRule"/>
</dbReference>
<dbReference type="STRING" id="498019.A0A2H0ZDM0"/>
<evidence type="ECO:0000256" key="9">
    <source>
        <dbReference type="RuleBase" id="RU366037"/>
    </source>
</evidence>
<evidence type="ECO:0000256" key="6">
    <source>
        <dbReference type="ARBA" id="ARBA00022555"/>
    </source>
</evidence>
<reference evidence="12 14" key="3">
    <citation type="journal article" date="2018" name="Nat. Commun.">
        <title>Genomic insights into multidrug-resistance, mating and virulence in Candida auris and related emerging species.</title>
        <authorList>
            <person name="Munoz J.F."/>
            <person name="Gade L."/>
            <person name="Chow N.A."/>
            <person name="Loparev V.N."/>
            <person name="Juieng P."/>
            <person name="Berkow E.L."/>
            <person name="Farrer R.A."/>
            <person name="Litvintseva A.P."/>
            <person name="Cuomo C.A."/>
        </authorList>
    </citation>
    <scope>GENOME REANNOTATION</scope>
    <source>
        <strain evidence="12 14">B8441</strain>
    </source>
</reference>
<reference evidence="12" key="4">
    <citation type="submission" date="2024-03" db="EMBL/GenBank/DDBJ databases">
        <title>Improved genome assembly of Candida auris strain B8441 and annotation of B11205.</title>
        <authorList>
            <person name="Cauldron N.C."/>
            <person name="Shea T."/>
            <person name="Cuomo C.A."/>
        </authorList>
    </citation>
    <scope>NUCLEOTIDE SEQUENCE</scope>
    <source>
        <strain evidence="12">B8441</strain>
    </source>
</reference>
<comment type="caution">
    <text evidence="13">The sequence shown here is derived from an EMBL/GenBank/DDBJ whole genome shotgun (WGS) entry which is preliminary data.</text>
</comment>
<comment type="function">
    <text evidence="9">tRNA nucleus export receptor which facilitates tRNA translocation across the nuclear pore complex.</text>
</comment>
<evidence type="ECO:0000256" key="5">
    <source>
        <dbReference type="ARBA" id="ARBA00022490"/>
    </source>
</evidence>
<dbReference type="GO" id="GO:0000049">
    <property type="term" value="F:tRNA binding"/>
    <property type="evidence" value="ECO:0007669"/>
    <property type="project" value="UniProtKB-UniRule"/>
</dbReference>
<dbReference type="GO" id="GO:0016363">
    <property type="term" value="C:nuclear matrix"/>
    <property type="evidence" value="ECO:0007669"/>
    <property type="project" value="TreeGrafter"/>
</dbReference>
<keyword evidence="14" id="KW-1185">Reference proteome</keyword>
<evidence type="ECO:0000313" key="13">
    <source>
        <dbReference type="EMBL" id="PIS48725.1"/>
    </source>
</evidence>
<evidence type="ECO:0000259" key="11">
    <source>
        <dbReference type="Pfam" id="PF19282"/>
    </source>
</evidence>
<gene>
    <name evidence="13" type="ORF">B9J08_005427</name>
    <name evidence="12" type="ORF">B9J08_04310</name>
</gene>
<evidence type="ECO:0000313" key="12">
    <source>
        <dbReference type="EMBL" id="KAK8439817.1"/>
    </source>
</evidence>
<accession>A0A5Q7YLD4</accession>
<dbReference type="InterPro" id="IPR045546">
    <property type="entry name" value="Exportin-T_C"/>
</dbReference>
<feature type="domain" description="Exportin-T C-terminal" evidence="11">
    <location>
        <begin position="316"/>
        <end position="985"/>
    </location>
</feature>
<dbReference type="Pfam" id="PF08389">
    <property type="entry name" value="Xpo1"/>
    <property type="match status" value="1"/>
</dbReference>
<evidence type="ECO:0000256" key="4">
    <source>
        <dbReference type="ARBA" id="ARBA00022448"/>
    </source>
</evidence>
<dbReference type="PANTHER" id="PTHR15952:SF11">
    <property type="entry name" value="EXPORTIN-T"/>
    <property type="match status" value="1"/>
</dbReference>
<feature type="domain" description="Exportin-1/Importin-beta-like" evidence="10">
    <location>
        <begin position="104"/>
        <end position="250"/>
    </location>
</feature>
<reference evidence="13" key="2">
    <citation type="submission" date="2017-11" db="EMBL/GenBank/DDBJ databases">
        <title>Candida auris genome assembly and annotation.</title>
        <authorList>
            <person name="Munoz J.F."/>
            <person name="Gade L.G."/>
            <person name="Chow N.A."/>
            <person name="Litvintseva A.P."/>
            <person name="Loparev V.N."/>
            <person name="Cuomo C.A."/>
        </authorList>
    </citation>
    <scope>NUCLEOTIDE SEQUENCE</scope>
    <source>
        <strain evidence="13">B8441</strain>
    </source>
</reference>
<keyword evidence="8 9" id="KW-0539">Nucleus</keyword>
<accession>A0A2H0ZDM0</accession>
<dbReference type="AlphaFoldDB" id="A0A2H0ZDM0"/>
<dbReference type="PANTHER" id="PTHR15952">
    <property type="entry name" value="EXPORTIN-T/LOS1"/>
    <property type="match status" value="1"/>
</dbReference>
<evidence type="ECO:0000259" key="10">
    <source>
        <dbReference type="Pfam" id="PF08389"/>
    </source>
</evidence>
<evidence type="ECO:0000256" key="7">
    <source>
        <dbReference type="ARBA" id="ARBA00022884"/>
    </source>
</evidence>
<evidence type="ECO:0000256" key="8">
    <source>
        <dbReference type="ARBA" id="ARBA00023242"/>
    </source>
</evidence>
<proteinExistence type="inferred from homology"/>
<evidence type="ECO:0000256" key="1">
    <source>
        <dbReference type="ARBA" id="ARBA00004496"/>
    </source>
</evidence>
<keyword evidence="4 9" id="KW-0813">Transport</keyword>